<dbReference type="EMBL" id="CADCXU010001994">
    <property type="protein sequence ID" value="CAA9994497.1"/>
    <property type="molecule type" value="Genomic_DNA"/>
</dbReference>
<evidence type="ECO:0000313" key="3">
    <source>
        <dbReference type="Proteomes" id="UP000479000"/>
    </source>
</evidence>
<accession>A0A6H5FXG7</accession>
<sequence>MRDLPQNVQQRRRAEPSHGVGPLDGQKPRLHLPHLQQRVPPAARIGAPLFDAHRLQALLLRNMRQSVRQARQIDAAHEDARHRARPTRQRPLDMRRLHEELLFEAQSVATFAHAYQLQALSVRSVRGCVLAERQARQAYTNSAYDIKEP</sequence>
<organism evidence="2 3">
    <name type="scientific">Nesidiocoris tenuis</name>
    <dbReference type="NCBI Taxonomy" id="355587"/>
    <lineage>
        <taxon>Eukaryota</taxon>
        <taxon>Metazoa</taxon>
        <taxon>Ecdysozoa</taxon>
        <taxon>Arthropoda</taxon>
        <taxon>Hexapoda</taxon>
        <taxon>Insecta</taxon>
        <taxon>Pterygota</taxon>
        <taxon>Neoptera</taxon>
        <taxon>Paraneoptera</taxon>
        <taxon>Hemiptera</taxon>
        <taxon>Heteroptera</taxon>
        <taxon>Panheteroptera</taxon>
        <taxon>Cimicomorpha</taxon>
        <taxon>Miridae</taxon>
        <taxon>Dicyphina</taxon>
        <taxon>Nesidiocoris</taxon>
    </lineage>
</organism>
<feature type="region of interest" description="Disordered" evidence="1">
    <location>
        <begin position="1"/>
        <end position="29"/>
    </location>
</feature>
<gene>
    <name evidence="2" type="ORF">NTEN_LOCUS1313</name>
</gene>
<evidence type="ECO:0000256" key="1">
    <source>
        <dbReference type="SAM" id="MobiDB-lite"/>
    </source>
</evidence>
<name>A0A6H5FXG7_9HEMI</name>
<keyword evidence="3" id="KW-1185">Reference proteome</keyword>
<dbReference type="Proteomes" id="UP000479000">
    <property type="component" value="Unassembled WGS sequence"/>
</dbReference>
<protein>
    <submittedName>
        <fullName evidence="2">Uncharacterized protein</fullName>
    </submittedName>
</protein>
<dbReference type="AlphaFoldDB" id="A0A6H5FXG7"/>
<proteinExistence type="predicted"/>
<reference evidence="2 3" key="1">
    <citation type="submission" date="2020-02" db="EMBL/GenBank/DDBJ databases">
        <authorList>
            <person name="Ferguson B K."/>
        </authorList>
    </citation>
    <scope>NUCLEOTIDE SEQUENCE [LARGE SCALE GENOMIC DNA]</scope>
</reference>
<evidence type="ECO:0000313" key="2">
    <source>
        <dbReference type="EMBL" id="CAA9994497.1"/>
    </source>
</evidence>